<dbReference type="SUPFAM" id="SSF56112">
    <property type="entry name" value="Protein kinase-like (PK-like)"/>
    <property type="match status" value="1"/>
</dbReference>
<dbReference type="InterPro" id="IPR050249">
    <property type="entry name" value="Pseudomonas-type_ThrB"/>
</dbReference>
<evidence type="ECO:0000313" key="11">
    <source>
        <dbReference type="EMBL" id="API58042.1"/>
    </source>
</evidence>
<accession>A0A1L3ZQY9</accession>
<gene>
    <name evidence="8" type="primary">thrB</name>
    <name evidence="11" type="ORF">BSL82_00945</name>
</gene>
<evidence type="ECO:0000256" key="7">
    <source>
        <dbReference type="ARBA" id="ARBA00038240"/>
    </source>
</evidence>
<keyword evidence="12" id="KW-1185">Reference proteome</keyword>
<dbReference type="OrthoDB" id="9777460at2"/>
<evidence type="ECO:0000256" key="9">
    <source>
        <dbReference type="NCBIfam" id="TIGR00938"/>
    </source>
</evidence>
<evidence type="ECO:0000256" key="5">
    <source>
        <dbReference type="ARBA" id="ARBA00022777"/>
    </source>
</evidence>
<keyword evidence="2 8" id="KW-0808">Transferase</keyword>
<evidence type="ECO:0000256" key="6">
    <source>
        <dbReference type="ARBA" id="ARBA00022840"/>
    </source>
</evidence>
<organism evidence="11 12">
    <name type="scientific">Tardibacter chloracetimidivorans</name>
    <dbReference type="NCBI Taxonomy" id="1921510"/>
    <lineage>
        <taxon>Bacteria</taxon>
        <taxon>Pseudomonadati</taxon>
        <taxon>Pseudomonadota</taxon>
        <taxon>Alphaproteobacteria</taxon>
        <taxon>Sphingomonadales</taxon>
        <taxon>Sphingomonadaceae</taxon>
        <taxon>Tardibacter</taxon>
    </lineage>
</organism>
<dbReference type="Gene3D" id="3.90.1200.10">
    <property type="match status" value="1"/>
</dbReference>
<dbReference type="InterPro" id="IPR005280">
    <property type="entry name" value="Homoserine_kinase_II"/>
</dbReference>
<evidence type="ECO:0000256" key="1">
    <source>
        <dbReference type="ARBA" id="ARBA00022605"/>
    </source>
</evidence>
<evidence type="ECO:0000256" key="2">
    <source>
        <dbReference type="ARBA" id="ARBA00022679"/>
    </source>
</evidence>
<comment type="similarity">
    <text evidence="7 8">Belongs to the pseudomonas-type ThrB family.</text>
</comment>
<evidence type="ECO:0000256" key="3">
    <source>
        <dbReference type="ARBA" id="ARBA00022697"/>
    </source>
</evidence>
<feature type="domain" description="Aminoglycoside phosphotransferase" evidence="10">
    <location>
        <begin position="27"/>
        <end position="258"/>
    </location>
</feature>
<dbReference type="RefSeq" id="WP_072595618.1">
    <property type="nucleotide sequence ID" value="NZ_CP018221.1"/>
</dbReference>
<evidence type="ECO:0000256" key="8">
    <source>
        <dbReference type="HAMAP-Rule" id="MF_00301"/>
    </source>
</evidence>
<dbReference type="EC" id="2.7.1.39" evidence="8 9"/>
<dbReference type="GO" id="GO:0009088">
    <property type="term" value="P:threonine biosynthetic process"/>
    <property type="evidence" value="ECO:0007669"/>
    <property type="project" value="UniProtKB-UniRule"/>
</dbReference>
<protein>
    <recommendedName>
        <fullName evidence="8 9">Homoserine kinase</fullName>
        <shortName evidence="8">HK</shortName>
        <shortName evidence="8">HSK</shortName>
        <ecNumber evidence="8 9">2.7.1.39</ecNumber>
    </recommendedName>
</protein>
<dbReference type="CDD" id="cd05153">
    <property type="entry name" value="HomoserineK_II"/>
    <property type="match status" value="1"/>
</dbReference>
<dbReference type="KEGG" id="sphj:BSL82_00945"/>
<dbReference type="InterPro" id="IPR011009">
    <property type="entry name" value="Kinase-like_dom_sf"/>
</dbReference>
<reference evidence="12" key="1">
    <citation type="submission" date="2016-11" db="EMBL/GenBank/DDBJ databases">
        <title>Complete Genome Sequence of alachlor-degrading Sphingomonas sp. strain JJ-A5.</title>
        <authorList>
            <person name="Lee H."/>
            <person name="Ka J.-O."/>
        </authorList>
    </citation>
    <scope>NUCLEOTIDE SEQUENCE [LARGE SCALE GENOMIC DNA]</scope>
    <source>
        <strain evidence="12">JJ-A5</strain>
    </source>
</reference>
<dbReference type="EMBL" id="CP018221">
    <property type="protein sequence ID" value="API58042.1"/>
    <property type="molecule type" value="Genomic_DNA"/>
</dbReference>
<dbReference type="AlphaFoldDB" id="A0A1L3ZQY9"/>
<keyword evidence="3 8" id="KW-0791">Threonine biosynthesis</keyword>
<keyword evidence="4 8" id="KW-0547">Nucleotide-binding</keyword>
<dbReference type="STRING" id="1921510.BSL82_00945"/>
<dbReference type="UniPathway" id="UPA00050">
    <property type="reaction ID" value="UER00064"/>
</dbReference>
<keyword evidence="1 8" id="KW-0028">Amino-acid biosynthesis</keyword>
<sequence>MAVYTHVPADELARFLKQYDEGELVSAKGIAEGVENSNYLIDTTRGRYILTLYEKRVAEKDLPFFLSLTEHAAGKGLPVPGPIHDRLGRVLQRLAGRPACLIEFLAGVSLDEPNPDACAEIGRFLARFHEAVADFPLDRRNGLSLAAWRKLAAQCGDGLAQIAPDLPALVDAQLGALEREWPHSLPSGVIHADLFPDNALFRNGRISGVIDFYFACTDSFAYDLAVTHSSWCFSADGKEHHADRTQALIEGYQSLRPLSEAEKQAFPVLCRGAAMRFLMTRCYDWLNTPADAMVNRKDPLAFRRRLDFYIQSGKGLIG</sequence>
<dbReference type="PANTHER" id="PTHR21064">
    <property type="entry name" value="AMINOGLYCOSIDE PHOSPHOTRANSFERASE DOMAIN-CONTAINING PROTEIN-RELATED"/>
    <property type="match status" value="1"/>
</dbReference>
<evidence type="ECO:0000256" key="4">
    <source>
        <dbReference type="ARBA" id="ARBA00022741"/>
    </source>
</evidence>
<dbReference type="Pfam" id="PF01636">
    <property type="entry name" value="APH"/>
    <property type="match status" value="1"/>
</dbReference>
<keyword evidence="5 8" id="KW-0418">Kinase</keyword>
<dbReference type="InterPro" id="IPR002575">
    <property type="entry name" value="Aminoglycoside_PTrfase"/>
</dbReference>
<dbReference type="PANTHER" id="PTHR21064:SF6">
    <property type="entry name" value="AMINOGLYCOSIDE PHOSPHOTRANSFERASE DOMAIN-CONTAINING PROTEIN"/>
    <property type="match status" value="1"/>
</dbReference>
<evidence type="ECO:0000313" key="12">
    <source>
        <dbReference type="Proteomes" id="UP000182063"/>
    </source>
</evidence>
<keyword evidence="6 8" id="KW-0067">ATP-binding</keyword>
<dbReference type="GO" id="GO:0004413">
    <property type="term" value="F:homoserine kinase activity"/>
    <property type="evidence" value="ECO:0007669"/>
    <property type="project" value="UniProtKB-UniRule"/>
</dbReference>
<dbReference type="HAMAP" id="MF_00301">
    <property type="entry name" value="Homoser_kinase_2"/>
    <property type="match status" value="1"/>
</dbReference>
<dbReference type="GO" id="GO:0005524">
    <property type="term" value="F:ATP binding"/>
    <property type="evidence" value="ECO:0007669"/>
    <property type="project" value="UniProtKB-KW"/>
</dbReference>
<proteinExistence type="inferred from homology"/>
<dbReference type="Gene3D" id="3.30.200.20">
    <property type="entry name" value="Phosphorylase Kinase, domain 1"/>
    <property type="match status" value="1"/>
</dbReference>
<dbReference type="NCBIfam" id="TIGR00938">
    <property type="entry name" value="thrB_alt"/>
    <property type="match status" value="1"/>
</dbReference>
<name>A0A1L3ZQY9_9SPHN</name>
<evidence type="ECO:0000259" key="10">
    <source>
        <dbReference type="Pfam" id="PF01636"/>
    </source>
</evidence>
<comment type="catalytic activity">
    <reaction evidence="8">
        <text>L-homoserine + ATP = O-phospho-L-homoserine + ADP + H(+)</text>
        <dbReference type="Rhea" id="RHEA:13985"/>
        <dbReference type="ChEBI" id="CHEBI:15378"/>
        <dbReference type="ChEBI" id="CHEBI:30616"/>
        <dbReference type="ChEBI" id="CHEBI:57476"/>
        <dbReference type="ChEBI" id="CHEBI:57590"/>
        <dbReference type="ChEBI" id="CHEBI:456216"/>
        <dbReference type="EC" id="2.7.1.39"/>
    </reaction>
</comment>
<comment type="pathway">
    <text evidence="8">Amino-acid biosynthesis; L-threonine biosynthesis; L-threonine from L-aspartate: step 4/5.</text>
</comment>
<dbReference type="NCBIfam" id="NF003558">
    <property type="entry name" value="PRK05231.1"/>
    <property type="match status" value="1"/>
</dbReference>
<dbReference type="Proteomes" id="UP000182063">
    <property type="component" value="Chromosome"/>
</dbReference>